<sequence length="223" mass="25391">MIVVNSSERAHGHVQRELLQQREVSCTVFSTAAKSLNVAACLALHFACGRKISTMENHRQKETRDATVQADALNISAMLRTVQHLRSDLGRKVEFLDAQQETIDHLEEERRALNAQVRALKESLSTETTKRKRAEKELEKTRTLLRSVRASSRNNALNNMARNSNPRSNENEMSQTVHSKFRALCTYIHDNEPEIKQKYLDVLNEIRTHLSTMTGADDHSADQ</sequence>
<feature type="compositionally biased region" description="Low complexity" evidence="2">
    <location>
        <begin position="153"/>
        <end position="165"/>
    </location>
</feature>
<dbReference type="WBParaSite" id="L893_g33792.t1">
    <property type="protein sequence ID" value="L893_g33792.t1"/>
    <property type="gene ID" value="L893_g33792"/>
</dbReference>
<dbReference type="Proteomes" id="UP000095287">
    <property type="component" value="Unplaced"/>
</dbReference>
<evidence type="ECO:0000256" key="1">
    <source>
        <dbReference type="SAM" id="Coils"/>
    </source>
</evidence>
<organism evidence="3 4">
    <name type="scientific">Steinernema glaseri</name>
    <dbReference type="NCBI Taxonomy" id="37863"/>
    <lineage>
        <taxon>Eukaryota</taxon>
        <taxon>Metazoa</taxon>
        <taxon>Ecdysozoa</taxon>
        <taxon>Nematoda</taxon>
        <taxon>Chromadorea</taxon>
        <taxon>Rhabditida</taxon>
        <taxon>Tylenchina</taxon>
        <taxon>Panagrolaimomorpha</taxon>
        <taxon>Strongyloidoidea</taxon>
        <taxon>Steinernematidae</taxon>
        <taxon>Steinernema</taxon>
    </lineage>
</organism>
<feature type="region of interest" description="Disordered" evidence="2">
    <location>
        <begin position="153"/>
        <end position="176"/>
    </location>
</feature>
<dbReference type="Gene3D" id="1.10.287.1490">
    <property type="match status" value="1"/>
</dbReference>
<keyword evidence="1" id="KW-0175">Coiled coil</keyword>
<accession>A0A1I8A7J0</accession>
<feature type="compositionally biased region" description="Polar residues" evidence="2">
    <location>
        <begin position="166"/>
        <end position="176"/>
    </location>
</feature>
<protein>
    <submittedName>
        <fullName evidence="4">GRIP domain-containing protein</fullName>
    </submittedName>
</protein>
<dbReference type="AlphaFoldDB" id="A0A1I8A7J0"/>
<feature type="coiled-coil region" evidence="1">
    <location>
        <begin position="96"/>
        <end position="151"/>
    </location>
</feature>
<name>A0A1I8A7J0_9BILA</name>
<keyword evidence="3" id="KW-1185">Reference proteome</keyword>
<reference evidence="4" key="1">
    <citation type="submission" date="2016-11" db="UniProtKB">
        <authorList>
            <consortium name="WormBaseParasite"/>
        </authorList>
    </citation>
    <scope>IDENTIFICATION</scope>
</reference>
<evidence type="ECO:0000313" key="4">
    <source>
        <dbReference type="WBParaSite" id="L893_g33792.t1"/>
    </source>
</evidence>
<evidence type="ECO:0000313" key="3">
    <source>
        <dbReference type="Proteomes" id="UP000095287"/>
    </source>
</evidence>
<proteinExistence type="predicted"/>
<evidence type="ECO:0000256" key="2">
    <source>
        <dbReference type="SAM" id="MobiDB-lite"/>
    </source>
</evidence>